<dbReference type="AlphaFoldDB" id="A0A8S0S5G6"/>
<comment type="caution">
    <text evidence="2">The sequence shown here is derived from an EMBL/GenBank/DDBJ whole genome shotgun (WGS) entry which is preliminary data.</text>
</comment>
<keyword evidence="1" id="KW-0812">Transmembrane</keyword>
<dbReference type="EMBL" id="CACTIH010003892">
    <property type="protein sequence ID" value="CAA2986910.1"/>
    <property type="molecule type" value="Genomic_DNA"/>
</dbReference>
<evidence type="ECO:0000256" key="1">
    <source>
        <dbReference type="SAM" id="Phobius"/>
    </source>
</evidence>
<proteinExistence type="predicted"/>
<dbReference type="Proteomes" id="UP000594638">
    <property type="component" value="Unassembled WGS sequence"/>
</dbReference>
<gene>
    <name evidence="2" type="ORF">OLEA9_A118999</name>
</gene>
<keyword evidence="3" id="KW-1185">Reference proteome</keyword>
<accession>A0A8S0S5G6</accession>
<keyword evidence="1" id="KW-1133">Transmembrane helix</keyword>
<evidence type="ECO:0000313" key="2">
    <source>
        <dbReference type="EMBL" id="CAA2986910.1"/>
    </source>
</evidence>
<evidence type="ECO:0000313" key="3">
    <source>
        <dbReference type="Proteomes" id="UP000594638"/>
    </source>
</evidence>
<sequence>MEYHLDAGHFFWNGLIDFLLAGQSIILLRVWRLRESNLSIQKRRPKKRWDCGVLLLLRAGIANTSGHGQVLGFLLSWSRLLIVLSKC</sequence>
<dbReference type="Gramene" id="OE9A118999T2">
    <property type="protein sequence ID" value="OE9A118999C2"/>
    <property type="gene ID" value="OE9A118999"/>
</dbReference>
<organism evidence="2 3">
    <name type="scientific">Olea europaea subsp. europaea</name>
    <dbReference type="NCBI Taxonomy" id="158383"/>
    <lineage>
        <taxon>Eukaryota</taxon>
        <taxon>Viridiplantae</taxon>
        <taxon>Streptophyta</taxon>
        <taxon>Embryophyta</taxon>
        <taxon>Tracheophyta</taxon>
        <taxon>Spermatophyta</taxon>
        <taxon>Magnoliopsida</taxon>
        <taxon>eudicotyledons</taxon>
        <taxon>Gunneridae</taxon>
        <taxon>Pentapetalae</taxon>
        <taxon>asterids</taxon>
        <taxon>lamiids</taxon>
        <taxon>Lamiales</taxon>
        <taxon>Oleaceae</taxon>
        <taxon>Oleeae</taxon>
        <taxon>Olea</taxon>
    </lineage>
</organism>
<feature type="transmembrane region" description="Helical" evidence="1">
    <location>
        <begin position="52"/>
        <end position="75"/>
    </location>
</feature>
<feature type="transmembrane region" description="Helical" evidence="1">
    <location>
        <begin position="12"/>
        <end position="31"/>
    </location>
</feature>
<keyword evidence="1" id="KW-0472">Membrane</keyword>
<name>A0A8S0S5G6_OLEEU</name>
<protein>
    <submittedName>
        <fullName evidence="2">Uncharacterized protein</fullName>
    </submittedName>
</protein>
<reference evidence="2 3" key="1">
    <citation type="submission" date="2019-12" db="EMBL/GenBank/DDBJ databases">
        <authorList>
            <person name="Alioto T."/>
            <person name="Alioto T."/>
            <person name="Gomez Garrido J."/>
        </authorList>
    </citation>
    <scope>NUCLEOTIDE SEQUENCE [LARGE SCALE GENOMIC DNA]</scope>
</reference>